<dbReference type="Pfam" id="PF04296">
    <property type="entry name" value="YlxR"/>
    <property type="match status" value="1"/>
</dbReference>
<reference evidence="2 3" key="1">
    <citation type="submission" date="2019-11" db="EMBL/GenBank/DDBJ databases">
        <title>Complete genome sequence of Spiroplasma tabanidicola TAUS-1 (DSM 22603).</title>
        <authorList>
            <person name="Huang C.-T."/>
            <person name="Lin Y.-C."/>
            <person name="Kuo C.-H."/>
        </authorList>
    </citation>
    <scope>NUCLEOTIDE SEQUENCE [LARGE SCALE GENOMIC DNA]</scope>
    <source>
        <strain evidence="2 3">TAUS-1</strain>
    </source>
</reference>
<feature type="domain" description="YlxR" evidence="1">
    <location>
        <begin position="10"/>
        <end position="82"/>
    </location>
</feature>
<dbReference type="OrthoDB" id="9813251at2"/>
<dbReference type="PANTHER" id="PTHR34215:SF1">
    <property type="entry name" value="YLXR DOMAIN-CONTAINING PROTEIN"/>
    <property type="match status" value="1"/>
</dbReference>
<sequence length="91" mass="10663">MNETTHKVLRKDVSSNKMYSKLELIRVVKNKEGNIFIDQSKKANGRGVYLRPTLESVEKLKKTKALDRCLRTKVPDEIYQLLVEEINNNWD</sequence>
<evidence type="ECO:0000313" key="3">
    <source>
        <dbReference type="Proteomes" id="UP000424468"/>
    </source>
</evidence>
<dbReference type="KEGG" id="stab:STABA_v1c04550"/>
<dbReference type="Proteomes" id="UP000424468">
    <property type="component" value="Chromosome"/>
</dbReference>
<accession>A0A6I6CC41</accession>
<proteinExistence type="predicted"/>
<dbReference type="InterPro" id="IPR037465">
    <property type="entry name" value="YlxR"/>
</dbReference>
<dbReference type="InterPro" id="IPR035931">
    <property type="entry name" value="YlxR-like_sf"/>
</dbReference>
<evidence type="ECO:0000313" key="2">
    <source>
        <dbReference type="EMBL" id="QGS51818.1"/>
    </source>
</evidence>
<dbReference type="PANTHER" id="PTHR34215">
    <property type="entry name" value="BLL0784 PROTEIN"/>
    <property type="match status" value="1"/>
</dbReference>
<dbReference type="Gene3D" id="3.30.1230.10">
    <property type="entry name" value="YlxR-like"/>
    <property type="match status" value="1"/>
</dbReference>
<name>A0A6I6CC41_9MOLU</name>
<dbReference type="InterPro" id="IPR007393">
    <property type="entry name" value="YlxR_dom"/>
</dbReference>
<dbReference type="EMBL" id="CP046276">
    <property type="protein sequence ID" value="QGS51818.1"/>
    <property type="molecule type" value="Genomic_DNA"/>
</dbReference>
<dbReference type="CDD" id="cd00279">
    <property type="entry name" value="YlxR"/>
    <property type="match status" value="1"/>
</dbReference>
<dbReference type="RefSeq" id="WP_156006162.1">
    <property type="nucleotide sequence ID" value="NZ_CP046276.1"/>
</dbReference>
<gene>
    <name evidence="2" type="ORF">STABA_v1c04550</name>
</gene>
<dbReference type="SUPFAM" id="SSF64376">
    <property type="entry name" value="YlxR-like"/>
    <property type="match status" value="1"/>
</dbReference>
<dbReference type="AlphaFoldDB" id="A0A6I6CC41"/>
<organism evidence="2 3">
    <name type="scientific">Spiroplasma tabanidicola</name>
    <dbReference type="NCBI Taxonomy" id="324079"/>
    <lineage>
        <taxon>Bacteria</taxon>
        <taxon>Bacillati</taxon>
        <taxon>Mycoplasmatota</taxon>
        <taxon>Mollicutes</taxon>
        <taxon>Entomoplasmatales</taxon>
        <taxon>Spiroplasmataceae</taxon>
        <taxon>Spiroplasma</taxon>
    </lineage>
</organism>
<protein>
    <submittedName>
        <fullName evidence="2">Putative RNA-binding protein</fullName>
    </submittedName>
</protein>
<dbReference type="NCBIfam" id="NF047356">
    <property type="entry name" value="RNA_bind_RnpM"/>
    <property type="match status" value="1"/>
</dbReference>
<evidence type="ECO:0000259" key="1">
    <source>
        <dbReference type="Pfam" id="PF04296"/>
    </source>
</evidence>
<keyword evidence="3" id="KW-1185">Reference proteome</keyword>